<dbReference type="GO" id="GO:0046872">
    <property type="term" value="F:metal ion binding"/>
    <property type="evidence" value="ECO:0007669"/>
    <property type="project" value="UniProtKB-KW"/>
</dbReference>
<evidence type="ECO:0000256" key="4">
    <source>
        <dbReference type="ARBA" id="ARBA00025742"/>
    </source>
</evidence>
<dbReference type="OrthoDB" id="1091411at2"/>
<dbReference type="Pfam" id="PF00156">
    <property type="entry name" value="Pribosyltran"/>
    <property type="match status" value="1"/>
</dbReference>
<dbReference type="RefSeq" id="WP_074233654.1">
    <property type="nucleotide sequence ID" value="NZ_FSRK01000001.1"/>
</dbReference>
<name>A0A1N6EVP8_9FLAO</name>
<keyword evidence="3" id="KW-0408">Iron</keyword>
<sequence length="608" mass="71028">MSNIILHISDLHVSLDEKFTGEVKNHDSYLSATEENDSSLLYIERFIDFVKRQIEGKTIYLLITGDITDWGEQTEFEYAEIYLNKIITELNISKENILLIPGDHDLNRRAIENRLAEDPNSQLESINEAKFYNFKNFYNSFLGKEFHPNSVVFENLIIDEKLQLIGINSSYKIDLKQTEGLISIEKFEEEIKPYLLNKELKSVICCHHNVVSVHENKKSGQWKIDNRTRFLNKLQELEINFIFSGNEHTSSLEKHSQSEILISDSGPISSKKNDSAFKIYDVEIADNITLKNNIYGLIKTGAFDNPYHWEQRNNTLCKQDDEIEIKTTTIPNITEEVTEILSEVNSSNDELTDVSISVPEENEKNIYENQFYTEELYKKVKDLNLFHSGHFHWSETSRAHNWIDISKLIENKENLNFLKNAIIDVLEAKIQPESIDLIIGLGYEGNILATKTAIKFNKPYTFLPYSYRHNEHHYTETELNFNNEEKKFKVVLIITDVVNDGRTIRKLIKKRQNDFFSNVDKVYVISLFYTGDSILNNNILNIDFMKTKTNYDLTTDEEVNNIEFYTVKSLKVEKCPYGKNFRNECFIYKDELNCVNLFYDEKNTFLSK</sequence>
<dbReference type="InterPro" id="IPR050884">
    <property type="entry name" value="CNP_phosphodiesterase-III"/>
</dbReference>
<evidence type="ECO:0000256" key="2">
    <source>
        <dbReference type="ARBA" id="ARBA00022801"/>
    </source>
</evidence>
<dbReference type="Proteomes" id="UP000185207">
    <property type="component" value="Unassembled WGS sequence"/>
</dbReference>
<dbReference type="EMBL" id="FSRK01000001">
    <property type="protein sequence ID" value="SIN87115.1"/>
    <property type="molecule type" value="Genomic_DNA"/>
</dbReference>
<reference evidence="8" key="1">
    <citation type="submission" date="2016-11" db="EMBL/GenBank/DDBJ databases">
        <authorList>
            <person name="Varghese N."/>
            <person name="Submissions S."/>
        </authorList>
    </citation>
    <scope>NUCLEOTIDE SEQUENCE [LARGE SCALE GENOMIC DNA]</scope>
    <source>
        <strain evidence="8">DSM 27623</strain>
    </source>
</reference>
<dbReference type="PANTHER" id="PTHR42988:SF2">
    <property type="entry name" value="CYCLIC NUCLEOTIDE PHOSPHODIESTERASE CBUA0032-RELATED"/>
    <property type="match status" value="1"/>
</dbReference>
<dbReference type="SUPFAM" id="SSF53271">
    <property type="entry name" value="PRTase-like"/>
    <property type="match status" value="1"/>
</dbReference>
<accession>A0A1N6EVP8</accession>
<dbReference type="InterPro" id="IPR004843">
    <property type="entry name" value="Calcineurin-like_PHP"/>
</dbReference>
<dbReference type="InterPro" id="IPR029052">
    <property type="entry name" value="Metallo-depent_PP-like"/>
</dbReference>
<comment type="similarity">
    <text evidence="4">Belongs to the cyclic nucleotide phosphodiesterase class-III family.</text>
</comment>
<gene>
    <name evidence="7" type="ORF">SAMN05444409_0884</name>
</gene>
<evidence type="ECO:0000256" key="3">
    <source>
        <dbReference type="ARBA" id="ARBA00023004"/>
    </source>
</evidence>
<proteinExistence type="inferred from homology"/>
<evidence type="ECO:0000313" key="8">
    <source>
        <dbReference type="Proteomes" id="UP000185207"/>
    </source>
</evidence>
<evidence type="ECO:0000259" key="5">
    <source>
        <dbReference type="Pfam" id="PF00149"/>
    </source>
</evidence>
<feature type="domain" description="Calcineurin-like phosphoesterase" evidence="5">
    <location>
        <begin position="5"/>
        <end position="249"/>
    </location>
</feature>
<keyword evidence="8" id="KW-1185">Reference proteome</keyword>
<protein>
    <submittedName>
        <fullName evidence="7">3',5'-cyclic AMP phosphodiesterase CpdA</fullName>
    </submittedName>
</protein>
<dbReference type="Pfam" id="PF00149">
    <property type="entry name" value="Metallophos"/>
    <property type="match status" value="1"/>
</dbReference>
<organism evidence="7 8">
    <name type="scientific">Epilithonimonas zeae</name>
    <dbReference type="NCBI Taxonomy" id="1416779"/>
    <lineage>
        <taxon>Bacteria</taxon>
        <taxon>Pseudomonadati</taxon>
        <taxon>Bacteroidota</taxon>
        <taxon>Flavobacteriia</taxon>
        <taxon>Flavobacteriales</taxon>
        <taxon>Weeksellaceae</taxon>
        <taxon>Chryseobacterium group</taxon>
        <taxon>Epilithonimonas</taxon>
    </lineage>
</organism>
<dbReference type="InterPro" id="IPR029057">
    <property type="entry name" value="PRTase-like"/>
</dbReference>
<dbReference type="Gene3D" id="3.60.21.10">
    <property type="match status" value="1"/>
</dbReference>
<dbReference type="SUPFAM" id="SSF56300">
    <property type="entry name" value="Metallo-dependent phosphatases"/>
    <property type="match status" value="1"/>
</dbReference>
<keyword evidence="2" id="KW-0378">Hydrolase</keyword>
<feature type="domain" description="Phosphoribosyltransferase" evidence="6">
    <location>
        <begin position="425"/>
        <end position="508"/>
    </location>
</feature>
<dbReference type="CDD" id="cd06223">
    <property type="entry name" value="PRTases_typeI"/>
    <property type="match status" value="1"/>
</dbReference>
<dbReference type="InterPro" id="IPR000836">
    <property type="entry name" value="PRTase_dom"/>
</dbReference>
<keyword evidence="1" id="KW-0479">Metal-binding</keyword>
<dbReference type="PANTHER" id="PTHR42988">
    <property type="entry name" value="PHOSPHOHYDROLASE"/>
    <property type="match status" value="1"/>
</dbReference>
<dbReference type="AlphaFoldDB" id="A0A1N6EVP8"/>
<evidence type="ECO:0000313" key="7">
    <source>
        <dbReference type="EMBL" id="SIN87115.1"/>
    </source>
</evidence>
<dbReference type="Gene3D" id="3.40.50.2020">
    <property type="match status" value="1"/>
</dbReference>
<dbReference type="STRING" id="1416779.SAMN05444409_0884"/>
<dbReference type="GO" id="GO:0016787">
    <property type="term" value="F:hydrolase activity"/>
    <property type="evidence" value="ECO:0007669"/>
    <property type="project" value="UniProtKB-KW"/>
</dbReference>
<evidence type="ECO:0000259" key="6">
    <source>
        <dbReference type="Pfam" id="PF00156"/>
    </source>
</evidence>
<evidence type="ECO:0000256" key="1">
    <source>
        <dbReference type="ARBA" id="ARBA00022723"/>
    </source>
</evidence>